<evidence type="ECO:0000313" key="8">
    <source>
        <dbReference type="Proteomes" id="UP001500839"/>
    </source>
</evidence>
<dbReference type="PANTHER" id="PTHR43716:SF1">
    <property type="entry name" value="D-2-HYDROXYGLUTARATE DEHYDROGENASE, MITOCHONDRIAL"/>
    <property type="match status" value="1"/>
</dbReference>
<evidence type="ECO:0000256" key="5">
    <source>
        <dbReference type="ARBA" id="ARBA00023002"/>
    </source>
</evidence>
<evidence type="ECO:0000256" key="3">
    <source>
        <dbReference type="ARBA" id="ARBA00022630"/>
    </source>
</evidence>
<dbReference type="InterPro" id="IPR036318">
    <property type="entry name" value="FAD-bd_PCMH-like_sf"/>
</dbReference>
<dbReference type="InterPro" id="IPR016167">
    <property type="entry name" value="FAD-bd_PCMH_sub1"/>
</dbReference>
<dbReference type="Gene3D" id="3.30.43.10">
    <property type="entry name" value="Uridine Diphospho-n-acetylenolpyruvylglucosamine Reductase, domain 2"/>
    <property type="match status" value="1"/>
</dbReference>
<feature type="domain" description="FAD-binding PCMH-type" evidence="6">
    <location>
        <begin position="53"/>
        <end position="232"/>
    </location>
</feature>
<evidence type="ECO:0000259" key="6">
    <source>
        <dbReference type="PROSITE" id="PS51387"/>
    </source>
</evidence>
<comment type="cofactor">
    <cofactor evidence="1">
        <name>FAD</name>
        <dbReference type="ChEBI" id="CHEBI:57692"/>
    </cofactor>
</comment>
<dbReference type="Proteomes" id="UP001500839">
    <property type="component" value="Unassembled WGS sequence"/>
</dbReference>
<dbReference type="Gene3D" id="3.30.70.2740">
    <property type="match status" value="1"/>
</dbReference>
<accession>A0ABP9D1Z9</accession>
<dbReference type="InterPro" id="IPR004113">
    <property type="entry name" value="FAD-bd_oxidored_4_C"/>
</dbReference>
<keyword evidence="8" id="KW-1185">Reference proteome</keyword>
<comment type="similarity">
    <text evidence="2">Belongs to the FAD-binding oxidoreductase/transferase type 4 family.</text>
</comment>
<dbReference type="InterPro" id="IPR006094">
    <property type="entry name" value="Oxid_FAD_bind_N"/>
</dbReference>
<organism evidence="7 8">
    <name type="scientific">Tomitella cavernea</name>
    <dbReference type="NCBI Taxonomy" id="1387982"/>
    <lineage>
        <taxon>Bacteria</taxon>
        <taxon>Bacillati</taxon>
        <taxon>Actinomycetota</taxon>
        <taxon>Actinomycetes</taxon>
        <taxon>Mycobacteriales</taxon>
        <taxon>Tomitella</taxon>
    </lineage>
</organism>
<dbReference type="PROSITE" id="PS51387">
    <property type="entry name" value="FAD_PCMH"/>
    <property type="match status" value="1"/>
</dbReference>
<dbReference type="InterPro" id="IPR051264">
    <property type="entry name" value="FAD-oxidored/transferase_4"/>
</dbReference>
<evidence type="ECO:0000256" key="1">
    <source>
        <dbReference type="ARBA" id="ARBA00001974"/>
    </source>
</evidence>
<dbReference type="Gene3D" id="3.30.70.2190">
    <property type="match status" value="1"/>
</dbReference>
<dbReference type="Gene3D" id="1.10.45.10">
    <property type="entry name" value="Vanillyl-alcohol Oxidase, Chain A, domain 4"/>
    <property type="match status" value="1"/>
</dbReference>
<dbReference type="SUPFAM" id="SSF56176">
    <property type="entry name" value="FAD-binding/transporter-associated domain-like"/>
    <property type="match status" value="1"/>
</dbReference>
<keyword evidence="3" id="KW-0285">Flavoprotein</keyword>
<keyword evidence="4" id="KW-0274">FAD</keyword>
<gene>
    <name evidence="7" type="ORF">GCM10023353_36150</name>
</gene>
<dbReference type="InterPro" id="IPR016171">
    <property type="entry name" value="Vanillyl_alc_oxidase_C-sub2"/>
</dbReference>
<dbReference type="EMBL" id="BAABKQ010000001">
    <property type="protein sequence ID" value="GAA4824018.1"/>
    <property type="molecule type" value="Genomic_DNA"/>
</dbReference>
<reference evidence="8" key="1">
    <citation type="journal article" date="2019" name="Int. J. Syst. Evol. Microbiol.">
        <title>The Global Catalogue of Microorganisms (GCM) 10K type strain sequencing project: providing services to taxonomists for standard genome sequencing and annotation.</title>
        <authorList>
            <consortium name="The Broad Institute Genomics Platform"/>
            <consortium name="The Broad Institute Genome Sequencing Center for Infectious Disease"/>
            <person name="Wu L."/>
            <person name="Ma J."/>
        </authorList>
    </citation>
    <scope>NUCLEOTIDE SEQUENCE [LARGE SCALE GENOMIC DNA]</scope>
    <source>
        <strain evidence="8">JCM 18542</strain>
    </source>
</reference>
<dbReference type="InterPro" id="IPR016166">
    <property type="entry name" value="FAD-bd_PCMH"/>
</dbReference>
<dbReference type="InterPro" id="IPR016169">
    <property type="entry name" value="FAD-bd_PCMH_sub2"/>
</dbReference>
<dbReference type="SUPFAM" id="SSF55103">
    <property type="entry name" value="FAD-linked oxidases, C-terminal domain"/>
    <property type="match status" value="1"/>
</dbReference>
<dbReference type="PANTHER" id="PTHR43716">
    <property type="entry name" value="D-2-HYDROXYGLUTARATE DEHYDROGENASE, MITOCHONDRIAL"/>
    <property type="match status" value="1"/>
</dbReference>
<evidence type="ECO:0000256" key="2">
    <source>
        <dbReference type="ARBA" id="ARBA00008000"/>
    </source>
</evidence>
<dbReference type="Pfam" id="PF01565">
    <property type="entry name" value="FAD_binding_4"/>
    <property type="match status" value="1"/>
</dbReference>
<evidence type="ECO:0000313" key="7">
    <source>
        <dbReference type="EMBL" id="GAA4824018.1"/>
    </source>
</evidence>
<proteinExistence type="inferred from homology"/>
<name>A0ABP9D1Z9_9ACTN</name>
<sequence>MIHQAMPDQAAPARSAAGDPALTDALQRIVGPAHVITDPAMLEGYVADRTGRWRGTTAAVVRPADTAEVSAVLACCHDAGAAVVPQGGNTGLVGGSVPLHGEVVVSTSRLTAIDNVDPVGRTLSAGAGVTVAAAEEKARRHGLTLGIDLASRDSATLGGIVSTNAGGLRMIRYGDTRSRLLGVEAVLADGRVLTRWKALTKDNVGYDLPGLLAGAEGTLGVVTRVLMKLSEPAGETAVALAGIPDVGEGLALVRALEHAGLIIEAAELMTRDGMRLVGDHLRLRAPLDVDAPYAVLVEVSGPAVQQDALLSVLAGRADAVLDAAVEHGPARRLWQYREAHTESVGVASSTPPVKLDVSTPLSRIEAFLGELGPGLSEHFPGVRPVCFGHFADGNIHVNLMDVEPAQQEAITDHVLRLVARHGGSISAEHGVGRAKLPWIALGREPVDLAVMDAVRGALDPARMLNPGLFHWAAAAHRGGDGAVLGRMLPG</sequence>
<dbReference type="Gene3D" id="3.30.465.10">
    <property type="match status" value="1"/>
</dbReference>
<comment type="caution">
    <text evidence="7">The sequence shown here is derived from an EMBL/GenBank/DDBJ whole genome shotgun (WGS) entry which is preliminary data.</text>
</comment>
<keyword evidence="5" id="KW-0560">Oxidoreductase</keyword>
<evidence type="ECO:0000256" key="4">
    <source>
        <dbReference type="ARBA" id="ARBA00022827"/>
    </source>
</evidence>
<dbReference type="Pfam" id="PF02913">
    <property type="entry name" value="FAD-oxidase_C"/>
    <property type="match status" value="1"/>
</dbReference>
<protein>
    <submittedName>
        <fullName evidence="7">FAD-binding oxidoreductase</fullName>
    </submittedName>
</protein>
<dbReference type="InterPro" id="IPR016164">
    <property type="entry name" value="FAD-linked_Oxase-like_C"/>
</dbReference>